<keyword evidence="1" id="KW-0812">Transmembrane</keyword>
<proteinExistence type="predicted"/>
<evidence type="ECO:0000256" key="1">
    <source>
        <dbReference type="SAM" id="Phobius"/>
    </source>
</evidence>
<keyword evidence="3" id="KW-1185">Reference proteome</keyword>
<evidence type="ECO:0000313" key="3">
    <source>
        <dbReference type="Proteomes" id="UP000829542"/>
    </source>
</evidence>
<gene>
    <name evidence="2" type="ORF">MMG00_01535</name>
</gene>
<accession>A0ABY3X750</accession>
<dbReference type="Proteomes" id="UP000829542">
    <property type="component" value="Chromosome"/>
</dbReference>
<evidence type="ECO:0008006" key="4">
    <source>
        <dbReference type="Google" id="ProtNLM"/>
    </source>
</evidence>
<reference evidence="2 3" key="1">
    <citation type="submission" date="2022-03" db="EMBL/GenBank/DDBJ databases">
        <title>Ignatzschineria rhizosphaerae HR5S32.</title>
        <authorList>
            <person name="Sun J.Q."/>
            <person name="Feng J.Y."/>
        </authorList>
    </citation>
    <scope>NUCLEOTIDE SEQUENCE [LARGE SCALE GENOMIC DNA]</scope>
    <source>
        <strain evidence="2 3">HR5S32</strain>
    </source>
</reference>
<dbReference type="RefSeq" id="WP_242150394.1">
    <property type="nucleotide sequence ID" value="NZ_CP093379.1"/>
</dbReference>
<evidence type="ECO:0000313" key="2">
    <source>
        <dbReference type="EMBL" id="UNM96570.1"/>
    </source>
</evidence>
<protein>
    <recommendedName>
        <fullName evidence="4">DUF485 domain-containing protein</fullName>
    </recommendedName>
</protein>
<sequence length="82" mass="9442">MFVLLYVVFYPIVLLIAMMFRDDHGSIGDYLVGPYFSAFLWTFVPAILFSIIIDVYKKAKKEQAEEIANETSKSTKIPKDED</sequence>
<dbReference type="EMBL" id="CP093379">
    <property type="protein sequence ID" value="UNM96570.1"/>
    <property type="molecule type" value="Genomic_DNA"/>
</dbReference>
<feature type="transmembrane region" description="Helical" evidence="1">
    <location>
        <begin position="35"/>
        <end position="56"/>
    </location>
</feature>
<keyword evidence="1" id="KW-1133">Transmembrane helix</keyword>
<organism evidence="2 3">
    <name type="scientific">Ignatzschineria rhizosphaerae</name>
    <dbReference type="NCBI Taxonomy" id="2923279"/>
    <lineage>
        <taxon>Bacteria</taxon>
        <taxon>Pseudomonadati</taxon>
        <taxon>Pseudomonadota</taxon>
        <taxon>Gammaproteobacteria</taxon>
        <taxon>Cardiobacteriales</taxon>
        <taxon>Ignatzschineriaceae</taxon>
        <taxon>Ignatzschineria</taxon>
    </lineage>
</organism>
<keyword evidence="1" id="KW-0472">Membrane</keyword>
<name>A0ABY3X750_9GAMM</name>